<dbReference type="InterPro" id="IPR030395">
    <property type="entry name" value="GP_PDE_dom"/>
</dbReference>
<dbReference type="GO" id="GO:0008889">
    <property type="term" value="F:glycerophosphodiester phosphodiesterase activity"/>
    <property type="evidence" value="ECO:0007669"/>
    <property type="project" value="UniProtKB-EC"/>
</dbReference>
<evidence type="ECO:0000313" key="3">
    <source>
        <dbReference type="Proteomes" id="UP000620262"/>
    </source>
</evidence>
<dbReference type="InterPro" id="IPR017946">
    <property type="entry name" value="PLC-like_Pdiesterase_TIM-brl"/>
</dbReference>
<feature type="domain" description="GP-PDE" evidence="1">
    <location>
        <begin position="14"/>
        <end position="271"/>
    </location>
</feature>
<dbReference type="RefSeq" id="WP_192733000.1">
    <property type="nucleotide sequence ID" value="NZ_BAAAVL010000008.1"/>
</dbReference>
<keyword evidence="3" id="KW-1185">Reference proteome</keyword>
<dbReference type="EMBL" id="JADBEC010000003">
    <property type="protein sequence ID" value="MBE1509402.1"/>
    <property type="molecule type" value="Genomic_DNA"/>
</dbReference>
<dbReference type="Pfam" id="PF16387">
    <property type="entry name" value="DUF4996"/>
    <property type="match status" value="1"/>
</dbReference>
<organism evidence="2 3">
    <name type="scientific">Rhizobium viscosum</name>
    <name type="common">Arthrobacter viscosus</name>
    <dbReference type="NCBI Taxonomy" id="1673"/>
    <lineage>
        <taxon>Bacteria</taxon>
        <taxon>Pseudomonadati</taxon>
        <taxon>Pseudomonadota</taxon>
        <taxon>Alphaproteobacteria</taxon>
        <taxon>Hyphomicrobiales</taxon>
        <taxon>Rhizobiaceae</taxon>
        <taxon>Rhizobium/Agrobacterium group</taxon>
        <taxon>Rhizobium</taxon>
    </lineage>
</organism>
<accession>A0ABR9J1S8</accession>
<protein>
    <submittedName>
        <fullName evidence="2">Glycerophosphoryl diester phosphodiesterase</fullName>
        <ecNumber evidence="2">3.1.4.46</ecNumber>
    </submittedName>
</protein>
<proteinExistence type="predicted"/>
<dbReference type="SUPFAM" id="SSF51695">
    <property type="entry name" value="PLC-like phosphodiesterases"/>
    <property type="match status" value="1"/>
</dbReference>
<dbReference type="PANTHER" id="PTHR46320">
    <property type="entry name" value="GLYCEROPHOSPHODIESTER PHOSPHODIESTERASE 1"/>
    <property type="match status" value="1"/>
</dbReference>
<dbReference type="CDD" id="cd08566">
    <property type="entry name" value="GDPD_AtGDE_like"/>
    <property type="match status" value="1"/>
</dbReference>
<comment type="caution">
    <text evidence="2">The sequence shown here is derived from an EMBL/GenBank/DDBJ whole genome shotgun (WGS) entry which is preliminary data.</text>
</comment>
<dbReference type="InterPro" id="IPR032160">
    <property type="entry name" value="DUF4996"/>
</dbReference>
<dbReference type="Proteomes" id="UP000620262">
    <property type="component" value="Unassembled WGS sequence"/>
</dbReference>
<dbReference type="PANTHER" id="PTHR46320:SF1">
    <property type="entry name" value="GLYCEROPHOSPHODIESTER PHOSPHODIESTERASE 1"/>
    <property type="match status" value="1"/>
</dbReference>
<dbReference type="Gene3D" id="3.20.20.190">
    <property type="entry name" value="Phosphatidylinositol (PI) phosphodiesterase"/>
    <property type="match status" value="1"/>
</dbReference>
<name>A0ABR9J1S8_RHIVS</name>
<dbReference type="PROSITE" id="PS51704">
    <property type="entry name" value="GP_PDE"/>
    <property type="match status" value="1"/>
</dbReference>
<dbReference type="Pfam" id="PF03009">
    <property type="entry name" value="GDPD"/>
    <property type="match status" value="1"/>
</dbReference>
<sequence>MNYTDYVRDPGRDCAVVAHRGIWCDAPENSLVAIEAAIRAGCNVVEIDVRRSADGGLFLLHDGTLQRMAGIDEAPEALSSARLAGITLRNRDGGESNEMTGERLPSLRQLFDLTRDRIFLHLDVKDRAIIPEVIACARDMGVAGQVDFWGSLRSSDDLAWIRETVSPHGVLFMAKSRIGAKHAKAELDLLFRLGPAICEVCFDHIEDIAALRARADPAGIALWANTLDSVAFAGFTDTAAIEDPDAIWGRLIEAGISLIQTDEPIALKSYLASRHG</sequence>
<gene>
    <name evidence="2" type="ORF">H4W29_006649</name>
</gene>
<reference evidence="2 3" key="1">
    <citation type="submission" date="2020-10" db="EMBL/GenBank/DDBJ databases">
        <title>Sequencing the genomes of 1000 actinobacteria strains.</title>
        <authorList>
            <person name="Klenk H.-P."/>
        </authorList>
    </citation>
    <scope>NUCLEOTIDE SEQUENCE [LARGE SCALE GENOMIC DNA]</scope>
    <source>
        <strain evidence="2 3">DSM 7307</strain>
    </source>
</reference>
<keyword evidence="2" id="KW-0378">Hydrolase</keyword>
<dbReference type="EC" id="3.1.4.46" evidence="2"/>
<evidence type="ECO:0000313" key="2">
    <source>
        <dbReference type="EMBL" id="MBE1509402.1"/>
    </source>
</evidence>
<evidence type="ECO:0000259" key="1">
    <source>
        <dbReference type="PROSITE" id="PS51704"/>
    </source>
</evidence>